<sequence>MRGQIQHQLAQLVNLYQEERATNLARQDAINARLDTLSKGFSEFKVVNPIPNKIYDATITLVREGVVGFTDAGLQREKEKTSIGMAAIDSCGHLLHAVGTPIQFVGKAITVEALAIREAVERALQKEGAGVKSEAKEVEEDTVQVERADNVVAEEVVVVVVVEVEVVMMTEEGVRGRGGRGGDRSFV</sequence>
<evidence type="ECO:0000313" key="1">
    <source>
        <dbReference type="EMBL" id="WMV13500.1"/>
    </source>
</evidence>
<dbReference type="AlphaFoldDB" id="A0AAF0Q292"/>
<evidence type="ECO:0000313" key="2">
    <source>
        <dbReference type="Proteomes" id="UP001234989"/>
    </source>
</evidence>
<name>A0AAF0Q292_SOLVR</name>
<organism evidence="1 2">
    <name type="scientific">Solanum verrucosum</name>
    <dbReference type="NCBI Taxonomy" id="315347"/>
    <lineage>
        <taxon>Eukaryota</taxon>
        <taxon>Viridiplantae</taxon>
        <taxon>Streptophyta</taxon>
        <taxon>Embryophyta</taxon>
        <taxon>Tracheophyta</taxon>
        <taxon>Spermatophyta</taxon>
        <taxon>Magnoliopsida</taxon>
        <taxon>eudicotyledons</taxon>
        <taxon>Gunneridae</taxon>
        <taxon>Pentapetalae</taxon>
        <taxon>asterids</taxon>
        <taxon>lamiids</taxon>
        <taxon>Solanales</taxon>
        <taxon>Solanaceae</taxon>
        <taxon>Solanoideae</taxon>
        <taxon>Solaneae</taxon>
        <taxon>Solanum</taxon>
    </lineage>
</organism>
<protein>
    <submittedName>
        <fullName evidence="1">Uncharacterized protein</fullName>
    </submittedName>
</protein>
<gene>
    <name evidence="1" type="ORF">MTR67_006885</name>
</gene>
<accession>A0AAF0Q292</accession>
<dbReference type="EMBL" id="CP133613">
    <property type="protein sequence ID" value="WMV13500.1"/>
    <property type="molecule type" value="Genomic_DNA"/>
</dbReference>
<keyword evidence="2" id="KW-1185">Reference proteome</keyword>
<dbReference type="Proteomes" id="UP001234989">
    <property type="component" value="Chromosome 2"/>
</dbReference>
<proteinExistence type="predicted"/>
<reference evidence="1" key="1">
    <citation type="submission" date="2023-08" db="EMBL/GenBank/DDBJ databases">
        <title>A de novo genome assembly of Solanum verrucosum Schlechtendal, a Mexican diploid species geographically isolated from the other diploid A-genome species in potato relatives.</title>
        <authorList>
            <person name="Hosaka K."/>
        </authorList>
    </citation>
    <scope>NUCLEOTIDE SEQUENCE</scope>
    <source>
        <tissue evidence="1">Young leaves</tissue>
    </source>
</reference>